<comment type="caution">
    <text evidence="2">The sequence shown here is derived from an EMBL/GenBank/DDBJ whole genome shotgun (WGS) entry which is preliminary data.</text>
</comment>
<organism evidence="2 3">
    <name type="scientific">Wickerhamomyces pijperi</name>
    <name type="common">Yeast</name>
    <name type="synonym">Pichia pijperi</name>
    <dbReference type="NCBI Taxonomy" id="599730"/>
    <lineage>
        <taxon>Eukaryota</taxon>
        <taxon>Fungi</taxon>
        <taxon>Dikarya</taxon>
        <taxon>Ascomycota</taxon>
        <taxon>Saccharomycotina</taxon>
        <taxon>Saccharomycetes</taxon>
        <taxon>Phaffomycetales</taxon>
        <taxon>Wickerhamomycetaceae</taxon>
        <taxon>Wickerhamomyces</taxon>
    </lineage>
</organism>
<evidence type="ECO:0008006" key="4">
    <source>
        <dbReference type="Google" id="ProtNLM"/>
    </source>
</evidence>
<gene>
    <name evidence="2" type="ORF">WICPIJ_008482</name>
</gene>
<dbReference type="Proteomes" id="UP000774326">
    <property type="component" value="Unassembled WGS sequence"/>
</dbReference>
<feature type="chain" id="PRO_5040398179" description="Hydrophobin" evidence="1">
    <location>
        <begin position="17"/>
        <end position="101"/>
    </location>
</feature>
<reference evidence="2" key="1">
    <citation type="journal article" date="2021" name="Open Biol.">
        <title>Shared evolutionary footprints suggest mitochondrial oxidative damage underlies multiple complex I losses in fungi.</title>
        <authorList>
            <person name="Schikora-Tamarit M.A."/>
            <person name="Marcet-Houben M."/>
            <person name="Nosek J."/>
            <person name="Gabaldon T."/>
        </authorList>
    </citation>
    <scope>NUCLEOTIDE SEQUENCE</scope>
    <source>
        <strain evidence="2">CBS2887</strain>
    </source>
</reference>
<proteinExistence type="predicted"/>
<reference evidence="2" key="2">
    <citation type="submission" date="2021-01" db="EMBL/GenBank/DDBJ databases">
        <authorList>
            <person name="Schikora-Tamarit M.A."/>
        </authorList>
    </citation>
    <scope>NUCLEOTIDE SEQUENCE</scope>
    <source>
        <strain evidence="2">CBS2887</strain>
    </source>
</reference>
<evidence type="ECO:0000313" key="3">
    <source>
        <dbReference type="Proteomes" id="UP000774326"/>
    </source>
</evidence>
<dbReference type="AlphaFoldDB" id="A0A9P8PX77"/>
<accession>A0A9P8PX77</accession>
<evidence type="ECO:0000313" key="2">
    <source>
        <dbReference type="EMBL" id="KAH3680006.1"/>
    </source>
</evidence>
<name>A0A9P8PX77_WICPI</name>
<keyword evidence="3" id="KW-1185">Reference proteome</keyword>
<evidence type="ECO:0000256" key="1">
    <source>
        <dbReference type="SAM" id="SignalP"/>
    </source>
</evidence>
<dbReference type="EMBL" id="JAEUBG010004822">
    <property type="protein sequence ID" value="KAH3680006.1"/>
    <property type="molecule type" value="Genomic_DNA"/>
</dbReference>
<sequence>MWPWYLNKCCFNWVKAVTTLASLPVDKECNSKLLEINCVTISVSAAVPAPAHQILGANLCNFSQFLSATISPAVALVSAAMTTPLANLTPTIVVPVEVAVG</sequence>
<protein>
    <recommendedName>
        <fullName evidence="4">Hydrophobin</fullName>
    </recommendedName>
</protein>
<feature type="signal peptide" evidence="1">
    <location>
        <begin position="1"/>
        <end position="16"/>
    </location>
</feature>
<keyword evidence="1" id="KW-0732">Signal</keyword>